<dbReference type="Proteomes" id="UP000215914">
    <property type="component" value="Unassembled WGS sequence"/>
</dbReference>
<reference evidence="1" key="2">
    <citation type="submission" date="2020-06" db="EMBL/GenBank/DDBJ databases">
        <title>Helianthus annuus Genome sequencing and assembly Release 2.</title>
        <authorList>
            <person name="Gouzy J."/>
            <person name="Langlade N."/>
            <person name="Munos S."/>
        </authorList>
    </citation>
    <scope>NUCLEOTIDE SEQUENCE</scope>
    <source>
        <tissue evidence="1">Leaves</tissue>
    </source>
</reference>
<comment type="caution">
    <text evidence="1">The sequence shown here is derived from an EMBL/GenBank/DDBJ whole genome shotgun (WGS) entry which is preliminary data.</text>
</comment>
<accession>A0A9K3HDM4</accession>
<protein>
    <submittedName>
        <fullName evidence="1">Uncharacterized protein</fullName>
    </submittedName>
</protein>
<dbReference type="Gramene" id="mRNA:HanXRQr2_Chr13g0603351">
    <property type="protein sequence ID" value="CDS:HanXRQr2_Chr13g0603351.1"/>
    <property type="gene ID" value="HanXRQr2_Chr13g0603351"/>
</dbReference>
<proteinExistence type="predicted"/>
<evidence type="ECO:0000313" key="2">
    <source>
        <dbReference type="Proteomes" id="UP000215914"/>
    </source>
</evidence>
<evidence type="ECO:0000313" key="1">
    <source>
        <dbReference type="EMBL" id="KAF5774669.1"/>
    </source>
</evidence>
<sequence>MLEASARARAHARCAMRRAASWLTVVRRAASWLTAVRGAAVRLKSVHAACGGAAQVRPCGGAACATSPCESIRARHTVTPYWLTLVRRTRHSKTHAPCSEPRASCTRARMRMTATSCTASPTTWSLQPLCFTTRARSKIQRRLSSGSRRCERAKCKVRHQSATLRLIAHATRARASVCECELGCSAPFARTLVCASMKQ</sequence>
<name>A0A9K3HDM4_HELAN</name>
<dbReference type="EMBL" id="MNCJ02000328">
    <property type="protein sequence ID" value="KAF5774669.1"/>
    <property type="molecule type" value="Genomic_DNA"/>
</dbReference>
<keyword evidence="2" id="KW-1185">Reference proteome</keyword>
<reference evidence="1" key="1">
    <citation type="journal article" date="2017" name="Nature">
        <title>The sunflower genome provides insights into oil metabolism, flowering and Asterid evolution.</title>
        <authorList>
            <person name="Badouin H."/>
            <person name="Gouzy J."/>
            <person name="Grassa C.J."/>
            <person name="Murat F."/>
            <person name="Staton S.E."/>
            <person name="Cottret L."/>
            <person name="Lelandais-Briere C."/>
            <person name="Owens G.L."/>
            <person name="Carrere S."/>
            <person name="Mayjonade B."/>
            <person name="Legrand L."/>
            <person name="Gill N."/>
            <person name="Kane N.C."/>
            <person name="Bowers J.E."/>
            <person name="Hubner S."/>
            <person name="Bellec A."/>
            <person name="Berard A."/>
            <person name="Berges H."/>
            <person name="Blanchet N."/>
            <person name="Boniface M.C."/>
            <person name="Brunel D."/>
            <person name="Catrice O."/>
            <person name="Chaidir N."/>
            <person name="Claudel C."/>
            <person name="Donnadieu C."/>
            <person name="Faraut T."/>
            <person name="Fievet G."/>
            <person name="Helmstetter N."/>
            <person name="King M."/>
            <person name="Knapp S.J."/>
            <person name="Lai Z."/>
            <person name="Le Paslier M.C."/>
            <person name="Lippi Y."/>
            <person name="Lorenzon L."/>
            <person name="Mandel J.R."/>
            <person name="Marage G."/>
            <person name="Marchand G."/>
            <person name="Marquand E."/>
            <person name="Bret-Mestries E."/>
            <person name="Morien E."/>
            <person name="Nambeesan S."/>
            <person name="Nguyen T."/>
            <person name="Pegot-Espagnet P."/>
            <person name="Pouilly N."/>
            <person name="Raftis F."/>
            <person name="Sallet E."/>
            <person name="Schiex T."/>
            <person name="Thomas J."/>
            <person name="Vandecasteele C."/>
            <person name="Vares D."/>
            <person name="Vear F."/>
            <person name="Vautrin S."/>
            <person name="Crespi M."/>
            <person name="Mangin B."/>
            <person name="Burke J.M."/>
            <person name="Salse J."/>
            <person name="Munos S."/>
            <person name="Vincourt P."/>
            <person name="Rieseberg L.H."/>
            <person name="Langlade N.B."/>
        </authorList>
    </citation>
    <scope>NUCLEOTIDE SEQUENCE</scope>
    <source>
        <tissue evidence="1">Leaves</tissue>
    </source>
</reference>
<dbReference type="AlphaFoldDB" id="A0A9K3HDM4"/>
<gene>
    <name evidence="1" type="ORF">HanXRQr2_Chr13g0603351</name>
</gene>
<organism evidence="1 2">
    <name type="scientific">Helianthus annuus</name>
    <name type="common">Common sunflower</name>
    <dbReference type="NCBI Taxonomy" id="4232"/>
    <lineage>
        <taxon>Eukaryota</taxon>
        <taxon>Viridiplantae</taxon>
        <taxon>Streptophyta</taxon>
        <taxon>Embryophyta</taxon>
        <taxon>Tracheophyta</taxon>
        <taxon>Spermatophyta</taxon>
        <taxon>Magnoliopsida</taxon>
        <taxon>eudicotyledons</taxon>
        <taxon>Gunneridae</taxon>
        <taxon>Pentapetalae</taxon>
        <taxon>asterids</taxon>
        <taxon>campanulids</taxon>
        <taxon>Asterales</taxon>
        <taxon>Asteraceae</taxon>
        <taxon>Asteroideae</taxon>
        <taxon>Heliantheae alliance</taxon>
        <taxon>Heliantheae</taxon>
        <taxon>Helianthus</taxon>
    </lineage>
</organism>